<dbReference type="AlphaFoldDB" id="A0AAD5VKH9"/>
<gene>
    <name evidence="1" type="ORF">NP233_g9602</name>
</gene>
<evidence type="ECO:0000313" key="1">
    <source>
        <dbReference type="EMBL" id="KAJ3562387.1"/>
    </source>
</evidence>
<reference evidence="1" key="1">
    <citation type="submission" date="2022-07" db="EMBL/GenBank/DDBJ databases">
        <title>Genome Sequence of Leucocoprinus birnbaumii.</title>
        <authorList>
            <person name="Buettner E."/>
        </authorList>
    </citation>
    <scope>NUCLEOTIDE SEQUENCE</scope>
    <source>
        <strain evidence="1">VT141</strain>
    </source>
</reference>
<dbReference type="EMBL" id="JANIEX010000875">
    <property type="protein sequence ID" value="KAJ3562387.1"/>
    <property type="molecule type" value="Genomic_DNA"/>
</dbReference>
<dbReference type="Proteomes" id="UP001213000">
    <property type="component" value="Unassembled WGS sequence"/>
</dbReference>
<evidence type="ECO:0008006" key="3">
    <source>
        <dbReference type="Google" id="ProtNLM"/>
    </source>
</evidence>
<protein>
    <recommendedName>
        <fullName evidence="3">Fungal-type protein kinase domain-containing protein</fullName>
    </recommendedName>
</protein>
<sequence length="226" mass="25517">MSPTESQSARLRTDWCVANSLLSIAENDTVCQSAQALVLMFLAGWVHRDANTGNIVILEDVDGVQARQSGFELARKLDSEGLDLSTIEKKRPVYMPRHDLEPLMVWVVLWVVLQLDFTQAEEALPLVFVNSSTPCDARWDFFRDTDADTVKQVDAGFHPALSKLDDAGSFVDHFTTVKARISDLSTTTFNNDPSQAAYLNLYWNVWRHFTGMLSRIQSFDDPRMVN</sequence>
<organism evidence="1 2">
    <name type="scientific">Leucocoprinus birnbaumii</name>
    <dbReference type="NCBI Taxonomy" id="56174"/>
    <lineage>
        <taxon>Eukaryota</taxon>
        <taxon>Fungi</taxon>
        <taxon>Dikarya</taxon>
        <taxon>Basidiomycota</taxon>
        <taxon>Agaricomycotina</taxon>
        <taxon>Agaricomycetes</taxon>
        <taxon>Agaricomycetidae</taxon>
        <taxon>Agaricales</taxon>
        <taxon>Agaricineae</taxon>
        <taxon>Agaricaceae</taxon>
        <taxon>Leucocoprinus</taxon>
    </lineage>
</organism>
<name>A0AAD5VKH9_9AGAR</name>
<comment type="caution">
    <text evidence="1">The sequence shown here is derived from an EMBL/GenBank/DDBJ whole genome shotgun (WGS) entry which is preliminary data.</text>
</comment>
<evidence type="ECO:0000313" key="2">
    <source>
        <dbReference type="Proteomes" id="UP001213000"/>
    </source>
</evidence>
<proteinExistence type="predicted"/>
<accession>A0AAD5VKH9</accession>
<keyword evidence="2" id="KW-1185">Reference proteome</keyword>